<evidence type="ECO:0000256" key="1">
    <source>
        <dbReference type="SAM" id="Coils"/>
    </source>
</evidence>
<dbReference type="Gene3D" id="3.30.450.20">
    <property type="entry name" value="PAS domain"/>
    <property type="match status" value="1"/>
</dbReference>
<dbReference type="CDD" id="cd01948">
    <property type="entry name" value="EAL"/>
    <property type="match status" value="1"/>
</dbReference>
<dbReference type="InterPro" id="IPR043128">
    <property type="entry name" value="Rev_trsase/Diguanyl_cyclase"/>
</dbReference>
<dbReference type="InterPro" id="IPR000700">
    <property type="entry name" value="PAS-assoc_C"/>
</dbReference>
<dbReference type="Gene3D" id="6.10.340.10">
    <property type="match status" value="1"/>
</dbReference>
<dbReference type="InterPro" id="IPR029787">
    <property type="entry name" value="Nucleotide_cyclase"/>
</dbReference>
<name>A0A317CN07_9GAMM</name>
<feature type="transmembrane region" description="Helical" evidence="2">
    <location>
        <begin position="160"/>
        <end position="186"/>
    </location>
</feature>
<dbReference type="Gene3D" id="3.20.20.450">
    <property type="entry name" value="EAL domain"/>
    <property type="match status" value="1"/>
</dbReference>
<dbReference type="PANTHER" id="PTHR44757">
    <property type="entry name" value="DIGUANYLATE CYCLASE DGCP"/>
    <property type="match status" value="1"/>
</dbReference>
<feature type="transmembrane region" description="Helical" evidence="2">
    <location>
        <begin position="20"/>
        <end position="39"/>
    </location>
</feature>
<keyword evidence="2" id="KW-1133">Transmembrane helix</keyword>
<dbReference type="InterPro" id="IPR001633">
    <property type="entry name" value="EAL_dom"/>
</dbReference>
<gene>
    <name evidence="6" type="ORF">DKT75_00540</name>
</gene>
<comment type="caution">
    <text evidence="6">The sequence shown here is derived from an EMBL/GenBank/DDBJ whole genome shotgun (WGS) entry which is preliminary data.</text>
</comment>
<organism evidence="6 7">
    <name type="scientific">Leucothrix arctica</name>
    <dbReference type="NCBI Taxonomy" id="1481894"/>
    <lineage>
        <taxon>Bacteria</taxon>
        <taxon>Pseudomonadati</taxon>
        <taxon>Pseudomonadota</taxon>
        <taxon>Gammaproteobacteria</taxon>
        <taxon>Thiotrichales</taxon>
        <taxon>Thiotrichaceae</taxon>
        <taxon>Leucothrix</taxon>
    </lineage>
</organism>
<dbReference type="SUPFAM" id="SSF141868">
    <property type="entry name" value="EAL domain-like"/>
    <property type="match status" value="1"/>
</dbReference>
<dbReference type="InterPro" id="IPR035919">
    <property type="entry name" value="EAL_sf"/>
</dbReference>
<keyword evidence="1" id="KW-0175">Coiled coil</keyword>
<dbReference type="InterPro" id="IPR001610">
    <property type="entry name" value="PAC"/>
</dbReference>
<sequence length="806" mass="90542">MLMQTIIRNAISAGLSQKLVAVVLASILLITSIIIFPTTKSVGVSQTKEVEVQAELLISQMIATFIKQNQVNDVETLSGGHVIVGYEICELTLCPITHGESFSALDVQKIRAQSVFSDDKTRFEVMRPFTTRYGSLGWVNLRIDTALMQDNVFSRVRETVGLIAIISLFVVIATILAISQIVIAPIKKLKKQMMRAKVDPNNPTQYLLKVNKKDEIADLMGEFNNLLCDIDNYQSELNKAKLSSDVRWKFAIEGSGDGIWDWDTLSDEVFFSPQTLNMMGYKKSHLKTMKAWQRLIHFEDRQKSIDALDAHLRLDTSDFSIENRVLNKQGKWIWILSRGVVITRAESGESLRVVGTHTDISAQKENEELIWSQSNIDPLTNLPNRRMYNKQLDKLITNADENLGPVALFFIDLDGFKHINDTYGHKAGDALLVEASKRLTTVVGDKYFASRIGGDEFTVILSGVNDKPTLDRVAHEILVCLSKPFKILSNVFYISASIGITRYPEDATDAETLTMNADQAMYLSKDKGRNRYSYFSKQMRTSALNRMQTISEMRDALSEQQYEVFYQPIIDFKTGLIVKAEALLRWNHPEKGLVSPAGIIEIAEDTGMIIEIGDWVFHQTVEQLAIWRTKIQPNLAIGINTSPAQYRDGGIDADKWVEFIRAKGLDHSAIVIEITESLVLESSPSITSRLDTFRNSGMKIALDDFGTGYSSLSYLKDIQSDYLKIDYSFVKDIAEGKRSMSLCNKIIDIAHIYNMKVIAEGVESSSQSSLLKQANADFGQGYLYSKPVNAKSFEQLLIEQKTVVEG</sequence>
<dbReference type="PROSITE" id="PS50113">
    <property type="entry name" value="PAC"/>
    <property type="match status" value="1"/>
</dbReference>
<dbReference type="CDD" id="cd01949">
    <property type="entry name" value="GGDEF"/>
    <property type="match status" value="1"/>
</dbReference>
<dbReference type="SUPFAM" id="SSF55073">
    <property type="entry name" value="Nucleotide cyclase"/>
    <property type="match status" value="1"/>
</dbReference>
<dbReference type="Pfam" id="PF00990">
    <property type="entry name" value="GGDEF"/>
    <property type="match status" value="1"/>
</dbReference>
<dbReference type="Proteomes" id="UP000245506">
    <property type="component" value="Unassembled WGS sequence"/>
</dbReference>
<dbReference type="Pfam" id="PF00563">
    <property type="entry name" value="EAL"/>
    <property type="match status" value="1"/>
</dbReference>
<proteinExistence type="predicted"/>
<feature type="coiled-coil region" evidence="1">
    <location>
        <begin position="216"/>
        <end position="243"/>
    </location>
</feature>
<keyword evidence="2" id="KW-0472">Membrane</keyword>
<dbReference type="InterPro" id="IPR000014">
    <property type="entry name" value="PAS"/>
</dbReference>
<dbReference type="PROSITE" id="PS50887">
    <property type="entry name" value="GGDEF"/>
    <property type="match status" value="1"/>
</dbReference>
<dbReference type="InterPro" id="IPR000160">
    <property type="entry name" value="GGDEF_dom"/>
</dbReference>
<evidence type="ECO:0000313" key="6">
    <source>
        <dbReference type="EMBL" id="PWQ99591.1"/>
    </source>
</evidence>
<reference evidence="6 7" key="1">
    <citation type="submission" date="2018-05" db="EMBL/GenBank/DDBJ databases">
        <title>Leucothrix arctica sp. nov., isolated from Arctic seawater.</title>
        <authorList>
            <person name="Choi A."/>
            <person name="Baek K."/>
        </authorList>
    </citation>
    <scope>NUCLEOTIDE SEQUENCE [LARGE SCALE GENOMIC DNA]</scope>
    <source>
        <strain evidence="6 7">IMCC9719</strain>
    </source>
</reference>
<dbReference type="NCBIfam" id="TIGR00254">
    <property type="entry name" value="GGDEF"/>
    <property type="match status" value="1"/>
</dbReference>
<protein>
    <submittedName>
        <fullName evidence="6">GGDEF domain-containing protein</fullName>
    </submittedName>
</protein>
<dbReference type="SUPFAM" id="SSF55785">
    <property type="entry name" value="PYP-like sensor domain (PAS domain)"/>
    <property type="match status" value="1"/>
</dbReference>
<dbReference type="EMBL" id="QGKL01000004">
    <property type="protein sequence ID" value="PWQ99591.1"/>
    <property type="molecule type" value="Genomic_DNA"/>
</dbReference>
<evidence type="ECO:0000259" key="3">
    <source>
        <dbReference type="PROSITE" id="PS50113"/>
    </source>
</evidence>
<feature type="domain" description="EAL" evidence="4">
    <location>
        <begin position="546"/>
        <end position="801"/>
    </location>
</feature>
<dbReference type="Pfam" id="PF08447">
    <property type="entry name" value="PAS_3"/>
    <property type="match status" value="1"/>
</dbReference>
<dbReference type="NCBIfam" id="TIGR00229">
    <property type="entry name" value="sensory_box"/>
    <property type="match status" value="1"/>
</dbReference>
<dbReference type="CDD" id="cd00130">
    <property type="entry name" value="PAS"/>
    <property type="match status" value="1"/>
</dbReference>
<dbReference type="AlphaFoldDB" id="A0A317CN07"/>
<dbReference type="SMART" id="SM00267">
    <property type="entry name" value="GGDEF"/>
    <property type="match status" value="1"/>
</dbReference>
<dbReference type="InterPro" id="IPR052155">
    <property type="entry name" value="Biofilm_reg_signaling"/>
</dbReference>
<dbReference type="PROSITE" id="PS50883">
    <property type="entry name" value="EAL"/>
    <property type="match status" value="1"/>
</dbReference>
<evidence type="ECO:0000256" key="2">
    <source>
        <dbReference type="SAM" id="Phobius"/>
    </source>
</evidence>
<keyword evidence="7" id="KW-1185">Reference proteome</keyword>
<evidence type="ECO:0000313" key="7">
    <source>
        <dbReference type="Proteomes" id="UP000245506"/>
    </source>
</evidence>
<dbReference type="InterPro" id="IPR035965">
    <property type="entry name" value="PAS-like_dom_sf"/>
</dbReference>
<keyword evidence="2" id="KW-0812">Transmembrane</keyword>
<accession>A0A317CN07</accession>
<evidence type="ECO:0000259" key="4">
    <source>
        <dbReference type="PROSITE" id="PS50883"/>
    </source>
</evidence>
<dbReference type="Gene3D" id="3.30.70.270">
    <property type="match status" value="1"/>
</dbReference>
<dbReference type="InterPro" id="IPR013655">
    <property type="entry name" value="PAS_fold_3"/>
</dbReference>
<feature type="domain" description="PAC" evidence="3">
    <location>
        <begin position="319"/>
        <end position="372"/>
    </location>
</feature>
<dbReference type="SMART" id="SM00052">
    <property type="entry name" value="EAL"/>
    <property type="match status" value="1"/>
</dbReference>
<dbReference type="PANTHER" id="PTHR44757:SF2">
    <property type="entry name" value="BIOFILM ARCHITECTURE MAINTENANCE PROTEIN MBAA"/>
    <property type="match status" value="1"/>
</dbReference>
<evidence type="ECO:0000259" key="5">
    <source>
        <dbReference type="PROSITE" id="PS50887"/>
    </source>
</evidence>
<dbReference type="SMART" id="SM00086">
    <property type="entry name" value="PAC"/>
    <property type="match status" value="1"/>
</dbReference>
<feature type="domain" description="GGDEF" evidence="5">
    <location>
        <begin position="404"/>
        <end position="537"/>
    </location>
</feature>